<feature type="active site" evidence="5 6">
    <location>
        <position position="224"/>
    </location>
</feature>
<proteinExistence type="inferred from homology"/>
<evidence type="ECO:0000256" key="7">
    <source>
        <dbReference type="RuleBase" id="RU003345"/>
    </source>
</evidence>
<feature type="active site" evidence="5">
    <location>
        <position position="258"/>
    </location>
</feature>
<evidence type="ECO:0000256" key="3">
    <source>
        <dbReference type="ARBA" id="ARBA00023027"/>
    </source>
</evidence>
<dbReference type="Gene3D" id="3.40.309.10">
    <property type="entry name" value="Aldehyde Dehydrogenase, Chain A, domain 2"/>
    <property type="match status" value="1"/>
</dbReference>
<dbReference type="AlphaFoldDB" id="A0A8K1FK19"/>
<dbReference type="InterPro" id="IPR016161">
    <property type="entry name" value="Ald_DH/histidinol_DH"/>
</dbReference>
<name>A0A8K1FK19_PYTOL</name>
<protein>
    <recommendedName>
        <fullName evidence="4">Aldehyde dehydrogenase</fullName>
    </recommendedName>
</protein>
<dbReference type="GO" id="GO:0004029">
    <property type="term" value="F:aldehyde dehydrogenase (NAD+) activity"/>
    <property type="evidence" value="ECO:0007669"/>
    <property type="project" value="TreeGrafter"/>
</dbReference>
<dbReference type="GO" id="GO:0006081">
    <property type="term" value="P:aldehyde metabolic process"/>
    <property type="evidence" value="ECO:0007669"/>
    <property type="project" value="InterPro"/>
</dbReference>
<sequence length="513" mass="56894">MTVPGNLYPYSTTESIERDMRELRASFKSGVTRDLKARRQVLLQLRKMLQVGGKELSAALRKDLHKGEIECALMEVAVVDNEIQEHLDYMDDWAKPEKVSTNVVNLPGSSCIQRDPLGVVCIISTWNYPVQLTFQPLVGAISAGNTVLLRLPGDDTCVHTNNAIIKLLDEYVDKRFVRYVHGDVEASKVMLDQRFDLIFCTGGTFIGKIVAAAAAKHLTPTILELGGKSPAIIDETCDLTVTVQRLAWASLVNAGQTCVRPDYVLVSSKIGDKFVALLEKTLREFFGEDPQKSEDLCRLVNARQFERVAGILIKDKAHITFGGAMDAKDRYIEPTLLNFKGDFQTFRDAACMGQEIFGPLLPIYYYETLDECIDFINEHEKPLALYGYTSSSANREKILRETSSGSVCINDAIVQLTNSCLPFGGVGQSGMGSYHGKQSFDSFSHKKSVLVRSTWLDVKQRYYPYKPSDMLILGPSLKPITRKMITTLKSLAFAVGMSLIAVAIKFAVQSLGA</sequence>
<evidence type="ECO:0000256" key="5">
    <source>
        <dbReference type="PIRSR" id="PIRSR036492-1"/>
    </source>
</evidence>
<dbReference type="SUPFAM" id="SSF53720">
    <property type="entry name" value="ALDH-like"/>
    <property type="match status" value="1"/>
</dbReference>
<organism evidence="9 10">
    <name type="scientific">Pythium oligandrum</name>
    <name type="common">Mycoparasitic fungus</name>
    <dbReference type="NCBI Taxonomy" id="41045"/>
    <lineage>
        <taxon>Eukaryota</taxon>
        <taxon>Sar</taxon>
        <taxon>Stramenopiles</taxon>
        <taxon>Oomycota</taxon>
        <taxon>Peronosporomycetes</taxon>
        <taxon>Pythiales</taxon>
        <taxon>Pythiaceae</taxon>
        <taxon>Pythium</taxon>
    </lineage>
</organism>
<comment type="caution">
    <text evidence="9">The sequence shown here is derived from an EMBL/GenBank/DDBJ whole genome shotgun (WGS) entry which is preliminary data.</text>
</comment>
<dbReference type="PANTHER" id="PTHR43570">
    <property type="entry name" value="ALDEHYDE DEHYDROGENASE"/>
    <property type="match status" value="1"/>
</dbReference>
<feature type="domain" description="Aldehyde dehydrogenase" evidence="8">
    <location>
        <begin position="9"/>
        <end position="449"/>
    </location>
</feature>
<reference evidence="9" key="1">
    <citation type="submission" date="2019-03" db="EMBL/GenBank/DDBJ databases">
        <title>Long read genome sequence of the mycoparasitic Pythium oligandrum ATCC 38472 isolated from sugarbeet rhizosphere.</title>
        <authorList>
            <person name="Gaulin E."/>
        </authorList>
    </citation>
    <scope>NUCLEOTIDE SEQUENCE</scope>
    <source>
        <strain evidence="9">ATCC 38472_TT</strain>
    </source>
</reference>
<dbReference type="FunFam" id="3.40.605.10:FF:000004">
    <property type="entry name" value="Aldehyde dehydrogenase"/>
    <property type="match status" value="1"/>
</dbReference>
<evidence type="ECO:0000256" key="6">
    <source>
        <dbReference type="PROSITE-ProRule" id="PRU10007"/>
    </source>
</evidence>
<keyword evidence="2 4" id="KW-0560">Oxidoreductase</keyword>
<dbReference type="InterPro" id="IPR015590">
    <property type="entry name" value="Aldehyde_DH_dom"/>
</dbReference>
<evidence type="ECO:0000259" key="8">
    <source>
        <dbReference type="Pfam" id="PF00171"/>
    </source>
</evidence>
<evidence type="ECO:0000313" key="9">
    <source>
        <dbReference type="EMBL" id="TMW63734.1"/>
    </source>
</evidence>
<keyword evidence="10" id="KW-1185">Reference proteome</keyword>
<dbReference type="InterPro" id="IPR012394">
    <property type="entry name" value="Aldehyde_DH_NAD(P)"/>
</dbReference>
<dbReference type="EMBL" id="SPLM01000072">
    <property type="protein sequence ID" value="TMW63734.1"/>
    <property type="molecule type" value="Genomic_DNA"/>
</dbReference>
<dbReference type="InterPro" id="IPR016163">
    <property type="entry name" value="Ald_DH_C"/>
</dbReference>
<dbReference type="InterPro" id="IPR016162">
    <property type="entry name" value="Ald_DH_N"/>
</dbReference>
<dbReference type="OrthoDB" id="440325at2759"/>
<evidence type="ECO:0000256" key="1">
    <source>
        <dbReference type="ARBA" id="ARBA00009986"/>
    </source>
</evidence>
<dbReference type="InterPro" id="IPR029510">
    <property type="entry name" value="Ald_DH_CS_GLU"/>
</dbReference>
<evidence type="ECO:0000313" key="10">
    <source>
        <dbReference type="Proteomes" id="UP000794436"/>
    </source>
</evidence>
<accession>A0A8K1FK19</accession>
<dbReference type="PANTHER" id="PTHR43570:SF16">
    <property type="entry name" value="ALDEHYDE DEHYDROGENASE TYPE III, ISOFORM Q"/>
    <property type="match status" value="1"/>
</dbReference>
<dbReference type="GO" id="GO:0005737">
    <property type="term" value="C:cytoplasm"/>
    <property type="evidence" value="ECO:0007669"/>
    <property type="project" value="TreeGrafter"/>
</dbReference>
<dbReference type="FunFam" id="3.40.309.10:FF:000025">
    <property type="entry name" value="Aldehyde dehydrogenase"/>
    <property type="match status" value="1"/>
</dbReference>
<dbReference type="PROSITE" id="PS00687">
    <property type="entry name" value="ALDEHYDE_DEHYDR_GLU"/>
    <property type="match status" value="1"/>
</dbReference>
<dbReference type="Pfam" id="PF00171">
    <property type="entry name" value="Aldedh"/>
    <property type="match status" value="1"/>
</dbReference>
<dbReference type="CDD" id="cd07087">
    <property type="entry name" value="ALDH_F3-13-14_CALDH-like"/>
    <property type="match status" value="1"/>
</dbReference>
<dbReference type="Gene3D" id="3.40.605.10">
    <property type="entry name" value="Aldehyde Dehydrogenase, Chain A, domain 1"/>
    <property type="match status" value="1"/>
</dbReference>
<evidence type="ECO:0000256" key="4">
    <source>
        <dbReference type="PIRNR" id="PIRNR036492"/>
    </source>
</evidence>
<gene>
    <name evidence="9" type="ORF">Poli38472_002675</name>
</gene>
<evidence type="ECO:0000256" key="2">
    <source>
        <dbReference type="ARBA" id="ARBA00023002"/>
    </source>
</evidence>
<keyword evidence="3" id="KW-0520">NAD</keyword>
<dbReference type="Proteomes" id="UP000794436">
    <property type="component" value="Unassembled WGS sequence"/>
</dbReference>
<comment type="similarity">
    <text evidence="1 4 7">Belongs to the aldehyde dehydrogenase family.</text>
</comment>
<dbReference type="PIRSF" id="PIRSF036492">
    <property type="entry name" value="ALDH"/>
    <property type="match status" value="1"/>
</dbReference>